<evidence type="ECO:0000313" key="3">
    <source>
        <dbReference type="Proteomes" id="UP000654075"/>
    </source>
</evidence>
<name>A0A813GRY8_POLGL</name>
<dbReference type="AlphaFoldDB" id="A0A813GRY8"/>
<keyword evidence="3" id="KW-1185">Reference proteome</keyword>
<feature type="domain" description="PDZ" evidence="1">
    <location>
        <begin position="131"/>
        <end position="223"/>
    </location>
</feature>
<protein>
    <recommendedName>
        <fullName evidence="1">PDZ domain-containing protein</fullName>
    </recommendedName>
</protein>
<dbReference type="InterPro" id="IPR001478">
    <property type="entry name" value="PDZ"/>
</dbReference>
<dbReference type="Proteomes" id="UP000654075">
    <property type="component" value="Unassembled WGS sequence"/>
</dbReference>
<dbReference type="OrthoDB" id="408002at2759"/>
<dbReference type="InterPro" id="IPR036034">
    <property type="entry name" value="PDZ_sf"/>
</dbReference>
<organism evidence="2 3">
    <name type="scientific">Polarella glacialis</name>
    <name type="common">Dinoflagellate</name>
    <dbReference type="NCBI Taxonomy" id="89957"/>
    <lineage>
        <taxon>Eukaryota</taxon>
        <taxon>Sar</taxon>
        <taxon>Alveolata</taxon>
        <taxon>Dinophyceae</taxon>
        <taxon>Suessiales</taxon>
        <taxon>Suessiaceae</taxon>
        <taxon>Polarella</taxon>
    </lineage>
</organism>
<gene>
    <name evidence="2" type="ORF">PGLA1383_LOCUS46082</name>
</gene>
<dbReference type="OMA" id="WISNINA"/>
<sequence length="223" mass="23939">MFACCTGDEKVGQQGVPSPAAELVDLKSEFAPAPAVESLPRPAAAGATLVIELDRSGTVKDLGLSLDSTDEDLCIIKDISQEGIVMKYNMTCPAGKAIKIYDRIVSLNGKRGSLTEFTKVLADSKDQNTLIIEVVQPTETSVLFKQPGDFGITLNYKRASVGLRVMEIHDGLLSEWNKAHPDTPIKSGDLIVAVNGVTNQALSLLQQIKEANGPVLTVMRYVP</sequence>
<reference evidence="2" key="1">
    <citation type="submission" date="2021-02" db="EMBL/GenBank/DDBJ databases">
        <authorList>
            <person name="Dougan E. K."/>
            <person name="Rhodes N."/>
            <person name="Thang M."/>
            <person name="Chan C."/>
        </authorList>
    </citation>
    <scope>NUCLEOTIDE SEQUENCE</scope>
</reference>
<dbReference type="SUPFAM" id="SSF50156">
    <property type="entry name" value="PDZ domain-like"/>
    <property type="match status" value="1"/>
</dbReference>
<dbReference type="EMBL" id="CAJNNV010029680">
    <property type="protein sequence ID" value="CAE8629655.1"/>
    <property type="molecule type" value="Genomic_DNA"/>
</dbReference>
<proteinExistence type="predicted"/>
<dbReference type="PROSITE" id="PS50106">
    <property type="entry name" value="PDZ"/>
    <property type="match status" value="2"/>
</dbReference>
<feature type="domain" description="PDZ" evidence="1">
    <location>
        <begin position="50"/>
        <end position="136"/>
    </location>
</feature>
<comment type="caution">
    <text evidence="2">The sequence shown here is derived from an EMBL/GenBank/DDBJ whole genome shotgun (WGS) entry which is preliminary data.</text>
</comment>
<evidence type="ECO:0000313" key="2">
    <source>
        <dbReference type="EMBL" id="CAE8629655.1"/>
    </source>
</evidence>
<accession>A0A813GRY8</accession>
<evidence type="ECO:0000259" key="1">
    <source>
        <dbReference type="PROSITE" id="PS50106"/>
    </source>
</evidence>